<dbReference type="PANTHER" id="PTHR37326:SF1">
    <property type="entry name" value="BLL3975 PROTEIN"/>
    <property type="match status" value="1"/>
</dbReference>
<dbReference type="GO" id="GO:0046872">
    <property type="term" value="F:metal ion binding"/>
    <property type="evidence" value="ECO:0007669"/>
    <property type="project" value="UniProtKB-KW"/>
</dbReference>
<dbReference type="PANTHER" id="PTHR37326">
    <property type="entry name" value="BLL3975 PROTEIN"/>
    <property type="match status" value="1"/>
</dbReference>
<evidence type="ECO:0000256" key="2">
    <source>
        <dbReference type="ARBA" id="ARBA00022723"/>
    </source>
</evidence>
<keyword evidence="3" id="KW-0378">Hydrolase</keyword>
<evidence type="ECO:0000313" key="7">
    <source>
        <dbReference type="Proteomes" id="UP000232163"/>
    </source>
</evidence>
<keyword evidence="7" id="KW-1185">Reference proteome</keyword>
<comment type="caution">
    <text evidence="6">The sequence shown here is derived from an EMBL/GenBank/DDBJ whole genome shotgun (WGS) entry which is preliminary data.</text>
</comment>
<accession>A0A2N9VUA2</accession>
<evidence type="ECO:0000256" key="1">
    <source>
        <dbReference type="ARBA" id="ARBA00001947"/>
    </source>
</evidence>
<sequence>MPDLKEGLDRRDFIIASIATVGASAALTVNAGAANAQDAAAPSAHPASGTAYTGDVIQGKKVVSALDVNDLEPGQRHFLYFQGVQMPTGQHWYVSVTVAKGAKPGKRVVLVSGVHGDEMSSVHTVQTVMNQLDPAEMSGTVMAVTDVSRPAMEAMQRRWPNSGRGIDLIDMNREWPGNENGATATSRHAGLLFNRLLRPNADVAIDFHTGTTGFDVTAFNIASMDVPEIKAMVELYPVSQIFDNHAYPGVLHNAFVDAGIPSFCPEIGAARVLDIEMISLFVEGTMNVLKHHGIIVGPMGRTGKDVGVFVGSSAFPILATQGGLVEYLVKLNDKVEAGQKVAIQRNSFGEVVAEYTSSVAGEMTGKRSDAMSEPGNPLAFILFNKAAPEGVETYPE</sequence>
<comment type="cofactor">
    <cofactor evidence="1">
        <name>Zn(2+)</name>
        <dbReference type="ChEBI" id="CHEBI:29105"/>
    </cofactor>
</comment>
<dbReference type="GO" id="GO:0016811">
    <property type="term" value="F:hydrolase activity, acting on carbon-nitrogen (but not peptide) bonds, in linear amides"/>
    <property type="evidence" value="ECO:0007669"/>
    <property type="project" value="InterPro"/>
</dbReference>
<organism evidence="6 7">
    <name type="scientific">Phyllobacterium zundukense</name>
    <dbReference type="NCBI Taxonomy" id="1867719"/>
    <lineage>
        <taxon>Bacteria</taxon>
        <taxon>Pseudomonadati</taxon>
        <taxon>Pseudomonadota</taxon>
        <taxon>Alphaproteobacteria</taxon>
        <taxon>Hyphomicrobiales</taxon>
        <taxon>Phyllobacteriaceae</taxon>
        <taxon>Phyllobacterium</taxon>
    </lineage>
</organism>
<evidence type="ECO:0000256" key="4">
    <source>
        <dbReference type="ARBA" id="ARBA00022833"/>
    </source>
</evidence>
<dbReference type="GO" id="GO:0016788">
    <property type="term" value="F:hydrolase activity, acting on ester bonds"/>
    <property type="evidence" value="ECO:0007669"/>
    <property type="project" value="InterPro"/>
</dbReference>
<gene>
    <name evidence="6" type="ORF">B5P45_21860</name>
</gene>
<dbReference type="InterPro" id="IPR053138">
    <property type="entry name" value="N-alpha-Ac-DABA_deacetylase"/>
</dbReference>
<evidence type="ECO:0000259" key="5">
    <source>
        <dbReference type="Pfam" id="PF24827"/>
    </source>
</evidence>
<feature type="domain" description="Succinylglutamate desuccinylase/Aspartoacylase catalytic" evidence="5">
    <location>
        <begin position="104"/>
        <end position="291"/>
    </location>
</feature>
<dbReference type="EMBL" id="MZMT01000049">
    <property type="protein sequence ID" value="PIO43070.1"/>
    <property type="molecule type" value="Genomic_DNA"/>
</dbReference>
<dbReference type="PROSITE" id="PS51318">
    <property type="entry name" value="TAT"/>
    <property type="match status" value="1"/>
</dbReference>
<dbReference type="InterPro" id="IPR043795">
    <property type="entry name" value="N-alpha-Ac-DABA-like"/>
</dbReference>
<reference evidence="7" key="1">
    <citation type="journal article" date="2017" name="Int J Environ Stud">
        <title>Does the Miocene-Pliocene relict legume Oxytropis triphylla form nitrogen-fixing nodules with a combination of bacterial strains?</title>
        <authorList>
            <person name="Safronova V."/>
            <person name="Belimov A."/>
            <person name="Sazanova A."/>
            <person name="Kuznetsova I."/>
            <person name="Popova J."/>
            <person name="Andronov E."/>
            <person name="Verkhozina A."/>
            <person name="Tikhonovich I."/>
        </authorList>
    </citation>
    <scope>NUCLEOTIDE SEQUENCE [LARGE SCALE GENOMIC DNA]</scope>
    <source>
        <strain evidence="7">Tri-38</strain>
    </source>
</reference>
<dbReference type="OrthoDB" id="9782876at2"/>
<dbReference type="PIRSF" id="PIRSF039012">
    <property type="entry name" value="ASP"/>
    <property type="match status" value="1"/>
</dbReference>
<protein>
    <submittedName>
        <fullName evidence="6">Peptidase M14</fullName>
    </submittedName>
</protein>
<dbReference type="Pfam" id="PF24827">
    <property type="entry name" value="AstE_AspA_cat"/>
    <property type="match status" value="1"/>
</dbReference>
<dbReference type="RefSeq" id="WP_100000379.1">
    <property type="nucleotide sequence ID" value="NZ_CP017940.1"/>
</dbReference>
<dbReference type="InterPro" id="IPR006311">
    <property type="entry name" value="TAT_signal"/>
</dbReference>
<name>A0A2N9VUA2_9HYPH</name>
<dbReference type="Proteomes" id="UP000232163">
    <property type="component" value="Unassembled WGS sequence"/>
</dbReference>
<dbReference type="SUPFAM" id="SSF53187">
    <property type="entry name" value="Zn-dependent exopeptidases"/>
    <property type="match status" value="1"/>
</dbReference>
<dbReference type="AlphaFoldDB" id="A0A2N9VUA2"/>
<keyword evidence="4" id="KW-0862">Zinc</keyword>
<dbReference type="InterPro" id="IPR055438">
    <property type="entry name" value="AstE_AspA_cat"/>
</dbReference>
<proteinExistence type="predicted"/>
<evidence type="ECO:0000256" key="3">
    <source>
        <dbReference type="ARBA" id="ARBA00022801"/>
    </source>
</evidence>
<dbReference type="Gene3D" id="3.40.630.10">
    <property type="entry name" value="Zn peptidases"/>
    <property type="match status" value="1"/>
</dbReference>
<keyword evidence="2" id="KW-0479">Metal-binding</keyword>
<dbReference type="KEGG" id="pht:BLM14_16235"/>
<evidence type="ECO:0000313" key="6">
    <source>
        <dbReference type="EMBL" id="PIO43070.1"/>
    </source>
</evidence>
<dbReference type="CDD" id="cd06251">
    <property type="entry name" value="M14_ASTE_ASPA-like"/>
    <property type="match status" value="1"/>
</dbReference>